<reference evidence="1" key="1">
    <citation type="submission" date="2014-11" db="EMBL/GenBank/DDBJ databases">
        <authorList>
            <person name="Amaro Gonzalez C."/>
        </authorList>
    </citation>
    <scope>NUCLEOTIDE SEQUENCE</scope>
</reference>
<protein>
    <submittedName>
        <fullName evidence="1">Uncharacterized protein</fullName>
    </submittedName>
</protein>
<sequence length="16" mass="1921">MREKRDLRGIPQILPV</sequence>
<dbReference type="EMBL" id="GBXM01024840">
    <property type="protein sequence ID" value="JAH83737.1"/>
    <property type="molecule type" value="Transcribed_RNA"/>
</dbReference>
<organism evidence="1">
    <name type="scientific">Anguilla anguilla</name>
    <name type="common">European freshwater eel</name>
    <name type="synonym">Muraena anguilla</name>
    <dbReference type="NCBI Taxonomy" id="7936"/>
    <lineage>
        <taxon>Eukaryota</taxon>
        <taxon>Metazoa</taxon>
        <taxon>Chordata</taxon>
        <taxon>Craniata</taxon>
        <taxon>Vertebrata</taxon>
        <taxon>Euteleostomi</taxon>
        <taxon>Actinopterygii</taxon>
        <taxon>Neopterygii</taxon>
        <taxon>Teleostei</taxon>
        <taxon>Anguilliformes</taxon>
        <taxon>Anguillidae</taxon>
        <taxon>Anguilla</taxon>
    </lineage>
</organism>
<proteinExistence type="predicted"/>
<reference evidence="1" key="2">
    <citation type="journal article" date="2015" name="Fish Shellfish Immunol.">
        <title>Early steps in the European eel (Anguilla anguilla)-Vibrio vulnificus interaction in the gills: Role of the RtxA13 toxin.</title>
        <authorList>
            <person name="Callol A."/>
            <person name="Pajuelo D."/>
            <person name="Ebbesson L."/>
            <person name="Teles M."/>
            <person name="MacKenzie S."/>
            <person name="Amaro C."/>
        </authorList>
    </citation>
    <scope>NUCLEOTIDE SEQUENCE</scope>
</reference>
<name>A0A0E9W063_ANGAN</name>
<dbReference type="AlphaFoldDB" id="A0A0E9W063"/>
<accession>A0A0E9W063</accession>
<evidence type="ECO:0000313" key="1">
    <source>
        <dbReference type="EMBL" id="JAH83737.1"/>
    </source>
</evidence>